<comment type="subcellular location">
    <subcellularLocation>
        <location evidence="5">Cell membrane</location>
        <topology evidence="5">Multi-pass membrane protein</topology>
    </subcellularLocation>
    <subcellularLocation>
        <location evidence="1">Membrane</location>
        <topology evidence="1">Multi-pass membrane protein</topology>
    </subcellularLocation>
</comment>
<dbReference type="Pfam" id="PF00146">
    <property type="entry name" value="NADHdh"/>
    <property type="match status" value="1"/>
</dbReference>
<dbReference type="PANTHER" id="PTHR11432:SF20">
    <property type="entry name" value="NADH-UBIQUINONE OXIDOREDUCTASE CHAIN 1"/>
    <property type="match status" value="1"/>
</dbReference>
<feature type="transmembrane region" description="Helical" evidence="6">
    <location>
        <begin position="277"/>
        <end position="298"/>
    </location>
</feature>
<dbReference type="GO" id="GO:0009060">
    <property type="term" value="P:aerobic respiration"/>
    <property type="evidence" value="ECO:0007669"/>
    <property type="project" value="TreeGrafter"/>
</dbReference>
<evidence type="ECO:0000256" key="5">
    <source>
        <dbReference type="RuleBase" id="RU000471"/>
    </source>
</evidence>
<comment type="similarity">
    <text evidence="5">Belongs to the complex I subunit 1 family.</text>
</comment>
<dbReference type="EC" id="1.6.5.11" evidence="7"/>
<gene>
    <name evidence="7" type="ORF">J7S20_15515</name>
</gene>
<keyword evidence="7" id="KW-0560">Oxidoreductase</keyword>
<evidence type="ECO:0000256" key="6">
    <source>
        <dbReference type="SAM" id="Phobius"/>
    </source>
</evidence>
<evidence type="ECO:0000256" key="2">
    <source>
        <dbReference type="ARBA" id="ARBA00022692"/>
    </source>
</evidence>
<dbReference type="InterPro" id="IPR001694">
    <property type="entry name" value="NADH_UbQ_OxRdtase_su1/FPO"/>
</dbReference>
<accession>A0A8T4IJ57</accession>
<reference evidence="7" key="1">
    <citation type="submission" date="2021-04" db="EMBL/GenBank/DDBJ databases">
        <title>Ouciella asimina sp. nov., isolated from the surface seawater in the hydrothermal field of Okinawa Trough.</title>
        <authorList>
            <person name="Shuang W."/>
        </authorList>
    </citation>
    <scope>NUCLEOTIDE SEQUENCE</scope>
    <source>
        <strain evidence="7">LXI357</strain>
    </source>
</reference>
<sequence length="302" mass="31613">MTALIAVLLLLAAGVWFGATVDAVAEAAVAGRPVRTALAAPFRRTALMLSRQAIETEHPDTLNHLLAPACYLVLAAAGLSVVPFAPGVAVTDIATGLVLWGACEALVVVVVFLNGWSANAPLPLIGGYRYVAIGLPAMLISMFVLIGTALPAQSLGVSAVVESQRVLINAVRQPLGLPLFLLLGLSITLRGPFNYGDSADLVGGTQAEVAGVQRLLWRGAKLAMLTAFSAMAATVFLGGYLGPVLPGPAWLVLKTALVMLMLVAITHLVARVPPARMLTWLWTVLLPLSFVDLVWAGLEAMR</sequence>
<name>A0A8T4IJ57_9SPHN</name>
<feature type="transmembrane region" description="Helical" evidence="6">
    <location>
        <begin position="248"/>
        <end position="270"/>
    </location>
</feature>
<dbReference type="RefSeq" id="WP_284055166.1">
    <property type="nucleotide sequence ID" value="NZ_JAGRQC010000005.1"/>
</dbReference>
<proteinExistence type="inferred from homology"/>
<feature type="transmembrane region" description="Helical" evidence="6">
    <location>
        <begin position="222"/>
        <end position="242"/>
    </location>
</feature>
<feature type="transmembrane region" description="Helical" evidence="6">
    <location>
        <begin position="128"/>
        <end position="150"/>
    </location>
</feature>
<dbReference type="EMBL" id="JAGRQC010000005">
    <property type="protein sequence ID" value="MBR0553914.1"/>
    <property type="molecule type" value="Genomic_DNA"/>
</dbReference>
<keyword evidence="4 6" id="KW-0472">Membrane</keyword>
<dbReference type="GO" id="GO:0005886">
    <property type="term" value="C:plasma membrane"/>
    <property type="evidence" value="ECO:0007669"/>
    <property type="project" value="UniProtKB-SubCell"/>
</dbReference>
<dbReference type="AlphaFoldDB" id="A0A8T4IJ57"/>
<protein>
    <submittedName>
        <fullName evidence="7">NADH-quinone oxidoreductase subunit H</fullName>
        <ecNumber evidence="7">1.6.5.11</ecNumber>
    </submittedName>
</protein>
<dbReference type="Proteomes" id="UP000676996">
    <property type="component" value="Unassembled WGS sequence"/>
</dbReference>
<dbReference type="GO" id="GO:0003954">
    <property type="term" value="F:NADH dehydrogenase activity"/>
    <property type="evidence" value="ECO:0007669"/>
    <property type="project" value="TreeGrafter"/>
</dbReference>
<evidence type="ECO:0000313" key="8">
    <source>
        <dbReference type="Proteomes" id="UP000676996"/>
    </source>
</evidence>
<evidence type="ECO:0000256" key="3">
    <source>
        <dbReference type="ARBA" id="ARBA00022989"/>
    </source>
</evidence>
<feature type="transmembrane region" description="Helical" evidence="6">
    <location>
        <begin position="97"/>
        <end position="116"/>
    </location>
</feature>
<dbReference type="PANTHER" id="PTHR11432">
    <property type="entry name" value="NADH DEHYDROGENASE SUBUNIT 1"/>
    <property type="match status" value="1"/>
</dbReference>
<keyword evidence="3 6" id="KW-1133">Transmembrane helix</keyword>
<comment type="caution">
    <text evidence="7">The sequence shown here is derived from an EMBL/GenBank/DDBJ whole genome shotgun (WGS) entry which is preliminary data.</text>
</comment>
<feature type="transmembrane region" description="Helical" evidence="6">
    <location>
        <begin position="65"/>
        <end position="85"/>
    </location>
</feature>
<keyword evidence="2 5" id="KW-0812">Transmembrane</keyword>
<keyword evidence="5" id="KW-0520">NAD</keyword>
<organism evidence="7 8">
    <name type="scientific">Stakelama marina</name>
    <dbReference type="NCBI Taxonomy" id="2826939"/>
    <lineage>
        <taxon>Bacteria</taxon>
        <taxon>Pseudomonadati</taxon>
        <taxon>Pseudomonadota</taxon>
        <taxon>Alphaproteobacteria</taxon>
        <taxon>Sphingomonadales</taxon>
        <taxon>Sphingomonadaceae</taxon>
        <taxon>Stakelama</taxon>
    </lineage>
</organism>
<keyword evidence="8" id="KW-1185">Reference proteome</keyword>
<evidence type="ECO:0000313" key="7">
    <source>
        <dbReference type="EMBL" id="MBR0553914.1"/>
    </source>
</evidence>
<evidence type="ECO:0000256" key="1">
    <source>
        <dbReference type="ARBA" id="ARBA00004141"/>
    </source>
</evidence>
<evidence type="ECO:0000256" key="4">
    <source>
        <dbReference type="ARBA" id="ARBA00023136"/>
    </source>
</evidence>